<evidence type="ECO:0000313" key="2">
    <source>
        <dbReference type="Proteomes" id="UP000003835"/>
    </source>
</evidence>
<evidence type="ECO:0000313" key="1">
    <source>
        <dbReference type="EMBL" id="EDX77766.1"/>
    </source>
</evidence>
<dbReference type="HOGENOM" id="CLU_137178_0_0_3"/>
<dbReference type="eggNOG" id="ENOG5032ZTS">
    <property type="taxonomic scope" value="Bacteria"/>
</dbReference>
<name>B4VKK3_9CYAN</name>
<reference evidence="1 2" key="1">
    <citation type="submission" date="2008-07" db="EMBL/GenBank/DDBJ databases">
        <authorList>
            <person name="Tandeau de Marsac N."/>
            <person name="Ferriera S."/>
            <person name="Johnson J."/>
            <person name="Kravitz S."/>
            <person name="Beeson K."/>
            <person name="Sutton G."/>
            <person name="Rogers Y.-H."/>
            <person name="Friedman R."/>
            <person name="Frazier M."/>
            <person name="Venter J.C."/>
        </authorList>
    </citation>
    <scope>NUCLEOTIDE SEQUENCE [LARGE SCALE GENOMIC DNA]</scope>
    <source>
        <strain evidence="1 2">PCC 7420</strain>
    </source>
</reference>
<protein>
    <submittedName>
        <fullName evidence="1">Uncharacterized protein</fullName>
    </submittedName>
</protein>
<accession>B4VKK3</accession>
<keyword evidence="2" id="KW-1185">Reference proteome</keyword>
<gene>
    <name evidence="1" type="ORF">MC7420_3090</name>
</gene>
<dbReference type="AlphaFoldDB" id="B4VKK3"/>
<proteinExistence type="predicted"/>
<dbReference type="EMBL" id="DS989843">
    <property type="protein sequence ID" value="EDX77766.1"/>
    <property type="molecule type" value="Genomic_DNA"/>
</dbReference>
<organism evidence="1 2">
    <name type="scientific">Coleofasciculus chthonoplastes PCC 7420</name>
    <dbReference type="NCBI Taxonomy" id="118168"/>
    <lineage>
        <taxon>Bacteria</taxon>
        <taxon>Bacillati</taxon>
        <taxon>Cyanobacteriota</taxon>
        <taxon>Cyanophyceae</taxon>
        <taxon>Coleofasciculales</taxon>
        <taxon>Coleofasciculaceae</taxon>
        <taxon>Coleofasciculus</taxon>
    </lineage>
</organism>
<dbReference type="STRING" id="118168.MC7420_3090"/>
<sequence length="162" mass="19162">MLVLDYGKYLRLSPQIEIQPRGGFYEKYCDKMSIIHTHQIVCLEYATRHLYAEVIEVVEWRQICWLRPLMLAVTPSENEDITSVLPQSLRLYDLRQGPDILWPTKFLRLVWDTEVIPLLAQLEDLHCHPKDNSDTRHQLADFIAEVWQTYPQEFESSMKSTL</sequence>
<dbReference type="Proteomes" id="UP000003835">
    <property type="component" value="Unassembled WGS sequence"/>
</dbReference>